<evidence type="ECO:0000313" key="4">
    <source>
        <dbReference type="Proteomes" id="UP001302367"/>
    </source>
</evidence>
<sequence>MHRTNTTQLTVFQWPAPTAATFTFSSPDTIRISIPFGSKFDIRTHWHYTDLDTSKLTWVSGGPVIVSFGPRDKNRSASHSGARGFSHSFQLDETSSWGVHYNRNSAELEELLVVDIEANTKLHRNICSAILDRDKFPRLASTPFWIKGLFILLSASSRLQEWLLETMLRVQLQTICYAHDYHIFHGRIPFDMFFVWPLTPKVPLATELEFRSRFWISKIVMSSCYWVGRILLGMKGEYEEYTPKCRAES</sequence>
<dbReference type="Proteomes" id="UP000230605">
    <property type="component" value="Chromosome 6"/>
</dbReference>
<proteinExistence type="predicted"/>
<keyword evidence="4" id="KW-1185">Reference proteome</keyword>
<evidence type="ECO:0000313" key="1">
    <source>
        <dbReference type="EMBL" id="PIA94162.1"/>
    </source>
</evidence>
<dbReference type="EMBL" id="CP134189">
    <property type="protein sequence ID" value="WPB05492.1"/>
    <property type="molecule type" value="Genomic_DNA"/>
</dbReference>
<gene>
    <name evidence="1" type="ORF">CB0940_08898</name>
    <name evidence="2" type="ORF">RHO25_010144</name>
</gene>
<reference evidence="1 3" key="1">
    <citation type="submission" date="2015-10" db="EMBL/GenBank/DDBJ databases">
        <title>The cercosporin biosynthetic gene cluster was horizontally transferred to several fungal lineages and shown to be expanded in Cercospora beticola based on microsynteny with recipient genomes.</title>
        <authorList>
            <person name="De Jonge R."/>
            <person name="Ebert M.K."/>
            <person name="Suttle J.C."/>
            <person name="Jurick Ii W.M."/>
            <person name="Secor G.A."/>
            <person name="Thomma B.P."/>
            <person name="Van De Peer Y."/>
            <person name="Bolton M.D."/>
        </authorList>
    </citation>
    <scope>NUCLEOTIDE SEQUENCE [LARGE SCALE GENOMIC DNA]</scope>
    <source>
        <strain evidence="1 3">09-40</strain>
    </source>
</reference>
<organism evidence="1 3">
    <name type="scientific">Cercospora beticola</name>
    <name type="common">Sugarbeet leaf spot fungus</name>
    <dbReference type="NCBI Taxonomy" id="122368"/>
    <lineage>
        <taxon>Eukaryota</taxon>
        <taxon>Fungi</taxon>
        <taxon>Dikarya</taxon>
        <taxon>Ascomycota</taxon>
        <taxon>Pezizomycotina</taxon>
        <taxon>Dothideomycetes</taxon>
        <taxon>Dothideomycetidae</taxon>
        <taxon>Mycosphaerellales</taxon>
        <taxon>Mycosphaerellaceae</taxon>
        <taxon>Cercospora</taxon>
    </lineage>
</organism>
<dbReference type="OrthoDB" id="5372385at2759"/>
<name>A0A2G5HPL1_CERBT</name>
<protein>
    <submittedName>
        <fullName evidence="1">Uncharacterized protein</fullName>
    </submittedName>
</protein>
<reference evidence="2 4" key="2">
    <citation type="submission" date="2023-09" db="EMBL/GenBank/DDBJ databases">
        <title>Complete-Gapless Cercospora beticola genome.</title>
        <authorList>
            <person name="Wyatt N.A."/>
            <person name="Spanner R.E."/>
            <person name="Bolton M.D."/>
        </authorList>
    </citation>
    <scope>NUCLEOTIDE SEQUENCE [LARGE SCALE GENOMIC DNA]</scope>
    <source>
        <strain evidence="2">Cb09-40</strain>
    </source>
</reference>
<accession>A0A2G5HPL1</accession>
<dbReference type="Proteomes" id="UP001302367">
    <property type="component" value="Chromosome 6"/>
</dbReference>
<dbReference type="EMBL" id="LKMD01000104">
    <property type="protein sequence ID" value="PIA94162.1"/>
    <property type="molecule type" value="Genomic_DNA"/>
</dbReference>
<evidence type="ECO:0000313" key="3">
    <source>
        <dbReference type="Proteomes" id="UP000230605"/>
    </source>
</evidence>
<dbReference type="AlphaFoldDB" id="A0A2G5HPL1"/>
<evidence type="ECO:0000313" key="2">
    <source>
        <dbReference type="EMBL" id="WPB05492.1"/>
    </source>
</evidence>